<accession>A0A386ZMT6</accession>
<dbReference type="KEGG" id="nyu:D7D52_05675"/>
<keyword evidence="2" id="KW-1185">Reference proteome</keyword>
<proteinExistence type="predicted"/>
<reference evidence="1 2" key="1">
    <citation type="submission" date="2018-09" db="EMBL/GenBank/DDBJ databases">
        <title>Nocardia yunnanensis sp. nov., an actinomycete isolated from a soil sample.</title>
        <authorList>
            <person name="Zhang J."/>
        </authorList>
    </citation>
    <scope>NUCLEOTIDE SEQUENCE [LARGE SCALE GENOMIC DNA]</scope>
    <source>
        <strain evidence="1 2">CFHS0054</strain>
    </source>
</reference>
<sequence length="144" mass="15246">MPNRDDVNVDARDFEQQGHVYFQSPSKNIKCGIYVDNLHTVGCQLKNATVIPAGLECANNPAHEVAATVMNGQAQFVCLNQGVFVGPPTDGSTAPGFHEGGGKVLEYGQTIGDRSVICESSSAGVRCSVDGHGFFIAADQQSLF</sequence>
<protein>
    <submittedName>
        <fullName evidence="1">Uncharacterized protein</fullName>
    </submittedName>
</protein>
<dbReference type="AlphaFoldDB" id="A0A386ZMT6"/>
<dbReference type="EMBL" id="CP032568">
    <property type="protein sequence ID" value="AYF78758.1"/>
    <property type="molecule type" value="Genomic_DNA"/>
</dbReference>
<dbReference type="Proteomes" id="UP000267164">
    <property type="component" value="Chromosome"/>
</dbReference>
<evidence type="ECO:0000313" key="2">
    <source>
        <dbReference type="Proteomes" id="UP000267164"/>
    </source>
</evidence>
<evidence type="ECO:0000313" key="1">
    <source>
        <dbReference type="EMBL" id="AYF78758.1"/>
    </source>
</evidence>
<dbReference type="OrthoDB" id="4544744at2"/>
<organism evidence="1 2">
    <name type="scientific">Nocardia yunnanensis</name>
    <dbReference type="NCBI Taxonomy" id="2382165"/>
    <lineage>
        <taxon>Bacteria</taxon>
        <taxon>Bacillati</taxon>
        <taxon>Actinomycetota</taxon>
        <taxon>Actinomycetes</taxon>
        <taxon>Mycobacteriales</taxon>
        <taxon>Nocardiaceae</taxon>
        <taxon>Nocardia</taxon>
    </lineage>
</organism>
<name>A0A386ZMT6_9NOCA</name>
<gene>
    <name evidence="1" type="ORF">D7D52_05675</name>
</gene>